<dbReference type="GO" id="GO:0004658">
    <property type="term" value="F:propionyl-CoA carboxylase activity"/>
    <property type="evidence" value="ECO:0007669"/>
    <property type="project" value="InterPro"/>
</dbReference>
<evidence type="ECO:0000313" key="1">
    <source>
        <dbReference type="EMBL" id="GGK91257.1"/>
    </source>
</evidence>
<evidence type="ECO:0008006" key="3">
    <source>
        <dbReference type="Google" id="ProtNLM"/>
    </source>
</evidence>
<dbReference type="Proteomes" id="UP000645217">
    <property type="component" value="Unassembled WGS sequence"/>
</dbReference>
<reference evidence="1" key="1">
    <citation type="journal article" date="2014" name="Int. J. Syst. Evol. Microbiol.">
        <title>Complete genome sequence of Corynebacterium casei LMG S-19264T (=DSM 44701T), isolated from a smear-ripened cheese.</title>
        <authorList>
            <consortium name="US DOE Joint Genome Institute (JGI-PGF)"/>
            <person name="Walter F."/>
            <person name="Albersmeier A."/>
            <person name="Kalinowski J."/>
            <person name="Ruckert C."/>
        </authorList>
    </citation>
    <scope>NUCLEOTIDE SEQUENCE</scope>
    <source>
        <strain evidence="1">JCM 13064</strain>
    </source>
</reference>
<dbReference type="InterPro" id="IPR032716">
    <property type="entry name" value="ACC_epsilon"/>
</dbReference>
<dbReference type="EMBL" id="BMNT01000019">
    <property type="protein sequence ID" value="GGK91257.1"/>
    <property type="molecule type" value="Genomic_DNA"/>
</dbReference>
<gene>
    <name evidence="1" type="ORF">GCM10007964_37420</name>
</gene>
<accession>A0A917R635</accession>
<dbReference type="AlphaFoldDB" id="A0A917R635"/>
<name>A0A917R635_9ACTN</name>
<protein>
    <recommendedName>
        <fullName evidence="3">Acyl-CoA carboxylase subunit epsilon</fullName>
    </recommendedName>
</protein>
<sequence>MREVFDSGRVDVAQDFYLKVVRGNPTAEELAALITALSARAARVRLAAEEEVPAEAVTAWQDGLHKVRRPAVPSANPAAWRISGWAG</sequence>
<organism evidence="1 2">
    <name type="scientific">Sphaerisporangium melleum</name>
    <dbReference type="NCBI Taxonomy" id="321316"/>
    <lineage>
        <taxon>Bacteria</taxon>
        <taxon>Bacillati</taxon>
        <taxon>Actinomycetota</taxon>
        <taxon>Actinomycetes</taxon>
        <taxon>Streptosporangiales</taxon>
        <taxon>Streptosporangiaceae</taxon>
        <taxon>Sphaerisporangium</taxon>
    </lineage>
</organism>
<dbReference type="Pfam" id="PF13822">
    <property type="entry name" value="ACC_epsilon"/>
    <property type="match status" value="1"/>
</dbReference>
<proteinExistence type="predicted"/>
<dbReference type="GO" id="GO:0003989">
    <property type="term" value="F:acetyl-CoA carboxylase activity"/>
    <property type="evidence" value="ECO:0007669"/>
    <property type="project" value="InterPro"/>
</dbReference>
<evidence type="ECO:0000313" key="2">
    <source>
        <dbReference type="Proteomes" id="UP000645217"/>
    </source>
</evidence>
<comment type="caution">
    <text evidence="1">The sequence shown here is derived from an EMBL/GenBank/DDBJ whole genome shotgun (WGS) entry which is preliminary data.</text>
</comment>
<keyword evidence="2" id="KW-1185">Reference proteome</keyword>
<reference evidence="1" key="2">
    <citation type="submission" date="2020-09" db="EMBL/GenBank/DDBJ databases">
        <authorList>
            <person name="Sun Q."/>
            <person name="Ohkuma M."/>
        </authorList>
    </citation>
    <scope>NUCLEOTIDE SEQUENCE</scope>
    <source>
        <strain evidence="1">JCM 13064</strain>
    </source>
</reference>